<evidence type="ECO:0000256" key="4">
    <source>
        <dbReference type="ARBA" id="ARBA00022741"/>
    </source>
</evidence>
<dbReference type="Pfam" id="PF18738">
    <property type="entry name" value="HEPN_DZIP3"/>
    <property type="match status" value="1"/>
</dbReference>
<dbReference type="SUPFAM" id="SSF50969">
    <property type="entry name" value="YVTN repeat-like/Quinoprotein amine dehydrogenase"/>
    <property type="match status" value="1"/>
</dbReference>
<name>A0ABD3UXU2_SINWO</name>
<keyword evidence="6" id="KW-0067">ATP-binding</keyword>
<dbReference type="Gene3D" id="1.10.10.10">
    <property type="entry name" value="Winged helix-like DNA-binding domain superfamily/Winged helix DNA-binding domain"/>
    <property type="match status" value="1"/>
</dbReference>
<dbReference type="InterPro" id="IPR041249">
    <property type="entry name" value="HEPN_DZIP3"/>
</dbReference>
<comment type="caution">
    <text evidence="10">The sequence shown here is derived from an EMBL/GenBank/DDBJ whole genome shotgun (WGS) entry which is preliminary data.</text>
</comment>
<dbReference type="GO" id="GO:0005524">
    <property type="term" value="F:ATP binding"/>
    <property type="evidence" value="ECO:0007669"/>
    <property type="project" value="UniProtKB-KW"/>
</dbReference>
<dbReference type="GO" id="GO:0016301">
    <property type="term" value="F:kinase activity"/>
    <property type="evidence" value="ECO:0007669"/>
    <property type="project" value="UniProtKB-KW"/>
</dbReference>
<evidence type="ECO:0000256" key="8">
    <source>
        <dbReference type="ARBA" id="ARBA00048679"/>
    </source>
</evidence>
<evidence type="ECO:0000256" key="5">
    <source>
        <dbReference type="ARBA" id="ARBA00022777"/>
    </source>
</evidence>
<dbReference type="InterPro" id="IPR036388">
    <property type="entry name" value="WH-like_DNA-bd_sf"/>
</dbReference>
<evidence type="ECO:0000256" key="2">
    <source>
        <dbReference type="ARBA" id="ARBA00022679"/>
    </source>
</evidence>
<dbReference type="PROSITE" id="PS51424">
    <property type="entry name" value="ROC"/>
    <property type="match status" value="1"/>
</dbReference>
<comment type="catalytic activity">
    <reaction evidence="8">
        <text>L-seryl-[protein] + ATP = O-phospho-L-seryl-[protein] + ADP + H(+)</text>
        <dbReference type="Rhea" id="RHEA:17989"/>
        <dbReference type="Rhea" id="RHEA-COMP:9863"/>
        <dbReference type="Rhea" id="RHEA-COMP:11604"/>
        <dbReference type="ChEBI" id="CHEBI:15378"/>
        <dbReference type="ChEBI" id="CHEBI:29999"/>
        <dbReference type="ChEBI" id="CHEBI:30616"/>
        <dbReference type="ChEBI" id="CHEBI:83421"/>
        <dbReference type="ChEBI" id="CHEBI:456216"/>
        <dbReference type="EC" id="2.7.11.1"/>
    </reaction>
</comment>
<proteinExistence type="predicted"/>
<dbReference type="EC" id="2.7.11.1" evidence="1"/>
<comment type="catalytic activity">
    <reaction evidence="7">
        <text>L-threonyl-[protein] + ATP = O-phospho-L-threonyl-[protein] + ADP + H(+)</text>
        <dbReference type="Rhea" id="RHEA:46608"/>
        <dbReference type="Rhea" id="RHEA-COMP:11060"/>
        <dbReference type="Rhea" id="RHEA-COMP:11605"/>
        <dbReference type="ChEBI" id="CHEBI:15378"/>
        <dbReference type="ChEBI" id="CHEBI:30013"/>
        <dbReference type="ChEBI" id="CHEBI:30616"/>
        <dbReference type="ChEBI" id="CHEBI:61977"/>
        <dbReference type="ChEBI" id="CHEBI:456216"/>
        <dbReference type="EC" id="2.7.11.1"/>
    </reaction>
</comment>
<sequence length="1231" mass="140924">MATGGQTENTCTLINVEGVTLDNNIAGSSLSSLEEVLDPYILIFSARVNKIFVIDRFESKIRIHGLQDGRLLYESDRLEPLIRAFCLINDSELAVILTKGLIKIMSTHDTPDKRWTRDLRVQGGLDEYDGVVLFKGDLLVCGVKQGKICWCIVSSNDGNVVGTINQICKLNYYATSFITEKHNIIYISCYVFDSPDTGVYAYDVQNPSTYKYSYKPKDLKTPTGIVIDQHGSLFVCNYTPYFCIHHLTSECRLVSIIKEGISRLPLAIYWDDEHLYVTCTESNHITRYRTQYPVIPSEVLNMDPRSIEMYRKALSHGKEKVYNIRIMVVGPYDVGKTTLTKRLLGKDVNICDRRSTEGIDVHTECCKVSLATEEWMTQEENSEQYLRLQWLVKLLNEQVQQKSNDKEQVPKEVITAKQDDEHTEQIVYIGANQEIDEVMPSLSQPAKTPIAIVSPESSNDVTIERETNDAVMEIIQLINANSEKLENSMEEYAELGMWDFAGQYVFYTTHQTFLSYRAIYVLVIDLSQQITALIEDECFNDTTGLKRCQVQETIDTWMNMIHSCTPSPQSGIPANLASCIPAVFLVGTHVDKIPERHRHEVCERYFREIRSYLKFKPTIFHLVDEDFAIDNTVVDSKLVALKKKIVEVASQQPYWGEEVPARWILLERELMRLKAAKVKVIHRTVLEAFNEAKYVPIPTEELDLFLKFQNDIGAILYFSIDVLKDKIVLVPQWMIDALKSLITAEMFVLRNVPAVAKKWDMFNKSGQLFPELIDAIWTKETYRDLHDNKEHILLLMEHLNIIARPRSFSDDGSEIKVENYFLAPCMLKEKTPERVMSPKPDPIKMKSSSSVLCFNFVDKFLPSPIFHRLLATCVSRWPIAQRKSENQIFCGCCIFRLDPHHELTVLFKEYIIFVQVIRFGTTEKTPSIELCIDVKEFISKTLTNIIGYLGHSLKFEISVQCPEYRGYRVDCLISLTDLQGNEDFSCDFHDDIHVFRSQDVLRFWFQEEEPSDAGSSAGAIPSAPSSDTDRFMCIAYLLVDVGSRVLRQLLSHHTVTATSTLDQYLAKNMNTLNRLKRVFNQSQMDIMFPPNGVATDLDNYDITLLSALFQNIVPTLSKIEKVMIKRLREERNKLYGHAKSCQITANDFQTYWKDISSTLTTLSQQCNDTAFEAKILQEIQRTQLSAIPVGSYLDIFKTWFGKIETVECVVQNMIARLQALESREKSSGSES</sequence>
<feature type="domain" description="Roc" evidence="9">
    <location>
        <begin position="317"/>
        <end position="652"/>
    </location>
</feature>
<protein>
    <recommendedName>
        <fullName evidence="1">non-specific serine/threonine protein kinase</fullName>
        <ecNumber evidence="1">2.7.11.1</ecNumber>
    </recommendedName>
</protein>
<evidence type="ECO:0000256" key="1">
    <source>
        <dbReference type="ARBA" id="ARBA00012513"/>
    </source>
</evidence>
<evidence type="ECO:0000256" key="3">
    <source>
        <dbReference type="ARBA" id="ARBA00022737"/>
    </source>
</evidence>
<gene>
    <name evidence="10" type="ORF">ACJMK2_013533</name>
</gene>
<dbReference type="InterPro" id="IPR020859">
    <property type="entry name" value="ROC"/>
</dbReference>
<dbReference type="Gene3D" id="3.40.50.300">
    <property type="entry name" value="P-loop containing nucleotide triphosphate hydrolases"/>
    <property type="match status" value="2"/>
</dbReference>
<evidence type="ECO:0000313" key="10">
    <source>
        <dbReference type="EMBL" id="KAL3854259.1"/>
    </source>
</evidence>
<dbReference type="Gene3D" id="3.30.70.1390">
    <property type="entry name" value="ROC domain from the Parkinson's disease-associated leucine-rich repeat kinase 2"/>
    <property type="match status" value="1"/>
</dbReference>
<dbReference type="PANTHER" id="PTHR12449:SF18">
    <property type="entry name" value="DEATH DOMAIN-CONTAINING PROTEIN"/>
    <property type="match status" value="1"/>
</dbReference>
<evidence type="ECO:0000259" key="9">
    <source>
        <dbReference type="PROSITE" id="PS51424"/>
    </source>
</evidence>
<dbReference type="Gene3D" id="2.120.10.30">
    <property type="entry name" value="TolB, C-terminal domain"/>
    <property type="match status" value="1"/>
</dbReference>
<dbReference type="Pfam" id="PF16095">
    <property type="entry name" value="COR-A"/>
    <property type="match status" value="1"/>
</dbReference>
<organism evidence="10 11">
    <name type="scientific">Sinanodonta woodiana</name>
    <name type="common">Chinese pond mussel</name>
    <name type="synonym">Anodonta woodiana</name>
    <dbReference type="NCBI Taxonomy" id="1069815"/>
    <lineage>
        <taxon>Eukaryota</taxon>
        <taxon>Metazoa</taxon>
        <taxon>Spiralia</taxon>
        <taxon>Lophotrochozoa</taxon>
        <taxon>Mollusca</taxon>
        <taxon>Bivalvia</taxon>
        <taxon>Autobranchia</taxon>
        <taxon>Heteroconchia</taxon>
        <taxon>Palaeoheterodonta</taxon>
        <taxon>Unionida</taxon>
        <taxon>Unionoidea</taxon>
        <taxon>Unionidae</taxon>
        <taxon>Unioninae</taxon>
        <taxon>Sinanodonta</taxon>
    </lineage>
</organism>
<dbReference type="PANTHER" id="PTHR12449">
    <property type="entry name" value="DEATH DOMAIN-CONTAINING PROTEIN"/>
    <property type="match status" value="1"/>
</dbReference>
<keyword evidence="2" id="KW-0808">Transferase</keyword>
<dbReference type="SUPFAM" id="SSF52540">
    <property type="entry name" value="P-loop containing nucleoside triphosphate hydrolases"/>
    <property type="match status" value="1"/>
</dbReference>
<dbReference type="Pfam" id="PF08477">
    <property type="entry name" value="Roc"/>
    <property type="match status" value="1"/>
</dbReference>
<evidence type="ECO:0000313" key="11">
    <source>
        <dbReference type="Proteomes" id="UP001634394"/>
    </source>
</evidence>
<dbReference type="Proteomes" id="UP001634394">
    <property type="component" value="Unassembled WGS sequence"/>
</dbReference>
<dbReference type="EMBL" id="JBJQND010000014">
    <property type="protein sequence ID" value="KAL3854259.1"/>
    <property type="molecule type" value="Genomic_DNA"/>
</dbReference>
<dbReference type="InterPro" id="IPR011044">
    <property type="entry name" value="Quino_amine_DH_bsu"/>
</dbReference>
<dbReference type="InterPro" id="IPR039788">
    <property type="entry name" value="NOL4/NOL4L"/>
</dbReference>
<evidence type="ECO:0000256" key="7">
    <source>
        <dbReference type="ARBA" id="ARBA00047899"/>
    </source>
</evidence>
<accession>A0ABD3UXU2</accession>
<keyword evidence="3" id="KW-0677">Repeat</keyword>
<dbReference type="AlphaFoldDB" id="A0ABD3UXU2"/>
<evidence type="ECO:0000256" key="6">
    <source>
        <dbReference type="ARBA" id="ARBA00022840"/>
    </source>
</evidence>
<dbReference type="InterPro" id="IPR027417">
    <property type="entry name" value="P-loop_NTPase"/>
</dbReference>
<dbReference type="InterPro" id="IPR011042">
    <property type="entry name" value="6-blade_b-propeller_TolB-like"/>
</dbReference>
<reference evidence="10 11" key="1">
    <citation type="submission" date="2024-11" db="EMBL/GenBank/DDBJ databases">
        <title>Chromosome-level genome assembly of the freshwater bivalve Anodonta woodiana.</title>
        <authorList>
            <person name="Chen X."/>
        </authorList>
    </citation>
    <scope>NUCLEOTIDE SEQUENCE [LARGE SCALE GENOMIC DNA]</scope>
    <source>
        <strain evidence="10">MN2024</strain>
        <tissue evidence="10">Gills</tissue>
    </source>
</reference>
<dbReference type="InterPro" id="IPR032171">
    <property type="entry name" value="COR-A"/>
</dbReference>
<keyword evidence="5" id="KW-0418">Kinase</keyword>
<keyword evidence="4" id="KW-0547">Nucleotide-binding</keyword>
<keyword evidence="11" id="KW-1185">Reference proteome</keyword>